<sequence length="68" mass="7573">MTCSRLGDTTVQKNWYVFEISLKFPSPEVNKFHLILLDGSAGYPKTSAMSGNPILRVTSIHEIFKGSL</sequence>
<dbReference type="EMBL" id="JASAOG010000005">
    <property type="protein sequence ID" value="KAK0068584.1"/>
    <property type="molecule type" value="Genomic_DNA"/>
</dbReference>
<reference evidence="1" key="1">
    <citation type="journal article" date="2023" name="PLoS Negl. Trop. Dis.">
        <title>A genome sequence for Biomphalaria pfeifferi, the major vector snail for the human-infecting parasite Schistosoma mansoni.</title>
        <authorList>
            <person name="Bu L."/>
            <person name="Lu L."/>
            <person name="Laidemitt M.R."/>
            <person name="Zhang S.M."/>
            <person name="Mutuku M."/>
            <person name="Mkoji G."/>
            <person name="Steinauer M."/>
            <person name="Loker E.S."/>
        </authorList>
    </citation>
    <scope>NUCLEOTIDE SEQUENCE</scope>
    <source>
        <strain evidence="1">KasaAsao</strain>
    </source>
</reference>
<organism evidence="1 2">
    <name type="scientific">Biomphalaria pfeifferi</name>
    <name type="common">Bloodfluke planorb</name>
    <name type="synonym">Freshwater snail</name>
    <dbReference type="NCBI Taxonomy" id="112525"/>
    <lineage>
        <taxon>Eukaryota</taxon>
        <taxon>Metazoa</taxon>
        <taxon>Spiralia</taxon>
        <taxon>Lophotrochozoa</taxon>
        <taxon>Mollusca</taxon>
        <taxon>Gastropoda</taxon>
        <taxon>Heterobranchia</taxon>
        <taxon>Euthyneura</taxon>
        <taxon>Panpulmonata</taxon>
        <taxon>Hygrophila</taxon>
        <taxon>Lymnaeoidea</taxon>
        <taxon>Planorbidae</taxon>
        <taxon>Biomphalaria</taxon>
    </lineage>
</organism>
<keyword evidence="2" id="KW-1185">Reference proteome</keyword>
<dbReference type="Proteomes" id="UP001233172">
    <property type="component" value="Unassembled WGS sequence"/>
</dbReference>
<dbReference type="AlphaFoldDB" id="A0AAD8FMI2"/>
<protein>
    <submittedName>
        <fullName evidence="1">Uncharacterized protein</fullName>
    </submittedName>
</protein>
<name>A0AAD8FMI2_BIOPF</name>
<accession>A0AAD8FMI2</accession>
<comment type="caution">
    <text evidence="1">The sequence shown here is derived from an EMBL/GenBank/DDBJ whole genome shotgun (WGS) entry which is preliminary data.</text>
</comment>
<gene>
    <name evidence="1" type="ORF">Bpfe_002519</name>
</gene>
<reference evidence="1" key="2">
    <citation type="submission" date="2023-04" db="EMBL/GenBank/DDBJ databases">
        <authorList>
            <person name="Bu L."/>
            <person name="Lu L."/>
            <person name="Laidemitt M.R."/>
            <person name="Zhang S.M."/>
            <person name="Mutuku M."/>
            <person name="Mkoji G."/>
            <person name="Steinauer M."/>
            <person name="Loker E.S."/>
        </authorList>
    </citation>
    <scope>NUCLEOTIDE SEQUENCE</scope>
    <source>
        <strain evidence="1">KasaAsao</strain>
        <tissue evidence="1">Whole Snail</tissue>
    </source>
</reference>
<proteinExistence type="predicted"/>
<evidence type="ECO:0000313" key="2">
    <source>
        <dbReference type="Proteomes" id="UP001233172"/>
    </source>
</evidence>
<evidence type="ECO:0000313" key="1">
    <source>
        <dbReference type="EMBL" id="KAK0068584.1"/>
    </source>
</evidence>